<feature type="transmembrane region" description="Helical" evidence="12">
    <location>
        <begin position="34"/>
        <end position="55"/>
    </location>
</feature>
<comment type="subcellular location">
    <subcellularLocation>
        <location evidence="1 12">Cell membrane</location>
        <topology evidence="1 12">Multi-pass membrane protein</topology>
    </subcellularLocation>
</comment>
<evidence type="ECO:0000256" key="1">
    <source>
        <dbReference type="ARBA" id="ARBA00004651"/>
    </source>
</evidence>
<dbReference type="RefSeq" id="WP_088871743.1">
    <property type="nucleotide sequence ID" value="NZ_CP022110.1"/>
</dbReference>
<keyword evidence="12" id="KW-0813">Transport</keyword>
<dbReference type="NCBIfam" id="NF010791">
    <property type="entry name" value="PRK14195.1"/>
    <property type="match status" value="1"/>
</dbReference>
<evidence type="ECO:0000256" key="8">
    <source>
        <dbReference type="ARBA" id="ARBA00023136"/>
    </source>
</evidence>
<gene>
    <name evidence="12" type="primary">fluC</name>
    <name evidence="12" type="synonym">crcB</name>
    <name evidence="13" type="ORF">Y958_09035</name>
</gene>
<evidence type="ECO:0000256" key="10">
    <source>
        <dbReference type="ARBA" id="ARBA00035120"/>
    </source>
</evidence>
<dbReference type="Proteomes" id="UP000197153">
    <property type="component" value="Chromosome 1"/>
</dbReference>
<evidence type="ECO:0000256" key="7">
    <source>
        <dbReference type="ARBA" id="ARBA00023065"/>
    </source>
</evidence>
<feature type="transmembrane region" description="Helical" evidence="12">
    <location>
        <begin position="67"/>
        <end position="88"/>
    </location>
</feature>
<keyword evidence="3" id="KW-0997">Cell inner membrane</keyword>
<evidence type="ECO:0000256" key="4">
    <source>
        <dbReference type="ARBA" id="ARBA00022692"/>
    </source>
</evidence>
<organism evidence="13 14">
    <name type="scientific">Nitrospirillum viridazoti CBAmc</name>
    <dbReference type="NCBI Taxonomy" id="1441467"/>
    <lineage>
        <taxon>Bacteria</taxon>
        <taxon>Pseudomonadati</taxon>
        <taxon>Pseudomonadota</taxon>
        <taxon>Alphaproteobacteria</taxon>
        <taxon>Rhodospirillales</taxon>
        <taxon>Azospirillaceae</taxon>
        <taxon>Nitrospirillum</taxon>
        <taxon>Nitrospirillum viridazoti</taxon>
    </lineage>
</organism>
<dbReference type="Pfam" id="PF02537">
    <property type="entry name" value="CRCB"/>
    <property type="match status" value="1"/>
</dbReference>
<comment type="similarity">
    <text evidence="10 12">Belongs to the fluoride channel Fluc/FEX (TC 1.A.43) family.</text>
</comment>
<dbReference type="AlphaFoldDB" id="A0A248JQF9"/>
<keyword evidence="14" id="KW-1185">Reference proteome</keyword>
<evidence type="ECO:0000256" key="12">
    <source>
        <dbReference type="HAMAP-Rule" id="MF_00454"/>
    </source>
</evidence>
<keyword evidence="6 12" id="KW-0915">Sodium</keyword>
<keyword evidence="7 12" id="KW-0406">Ion transport</keyword>
<keyword evidence="4 12" id="KW-0812">Transmembrane</keyword>
<evidence type="ECO:0000256" key="6">
    <source>
        <dbReference type="ARBA" id="ARBA00023053"/>
    </source>
</evidence>
<dbReference type="GO" id="GO:0062054">
    <property type="term" value="F:fluoride channel activity"/>
    <property type="evidence" value="ECO:0007669"/>
    <property type="project" value="UniProtKB-UniRule"/>
</dbReference>
<sequence length="126" mass="13351">MNQVIVVAVGGALGSVLRYLSQVWLGRWLGLDFPWGTLFVNVAGSVLMGVLAEAAGRAWHPSPELRTFLAVGILGGFTTFSSFSLDIGTLVSRGDWPVTMLYFMATLVVGVGGLFVGMALVRAVMS</sequence>
<proteinExistence type="inferred from homology"/>
<dbReference type="GO" id="GO:0005886">
    <property type="term" value="C:plasma membrane"/>
    <property type="evidence" value="ECO:0007669"/>
    <property type="project" value="UniProtKB-SubCell"/>
</dbReference>
<keyword evidence="5 12" id="KW-1133">Transmembrane helix</keyword>
<dbReference type="GO" id="GO:0046872">
    <property type="term" value="F:metal ion binding"/>
    <property type="evidence" value="ECO:0007669"/>
    <property type="project" value="UniProtKB-KW"/>
</dbReference>
<evidence type="ECO:0000256" key="9">
    <source>
        <dbReference type="ARBA" id="ARBA00023303"/>
    </source>
</evidence>
<keyword evidence="12" id="KW-0479">Metal-binding</keyword>
<dbReference type="GO" id="GO:0140114">
    <property type="term" value="P:cellular detoxification of fluoride"/>
    <property type="evidence" value="ECO:0007669"/>
    <property type="project" value="UniProtKB-UniRule"/>
</dbReference>
<name>A0A248JQF9_9PROT</name>
<accession>A0A248JQF9</accession>
<keyword evidence="8 12" id="KW-0472">Membrane</keyword>
<dbReference type="NCBIfam" id="TIGR00494">
    <property type="entry name" value="crcB"/>
    <property type="match status" value="1"/>
</dbReference>
<keyword evidence="9 12" id="KW-0407">Ion channel</keyword>
<feature type="binding site" evidence="12">
    <location>
        <position position="78"/>
    </location>
    <ligand>
        <name>Na(+)</name>
        <dbReference type="ChEBI" id="CHEBI:29101"/>
        <note>structural</note>
    </ligand>
</feature>
<dbReference type="KEGG" id="nao:Y958_09035"/>
<dbReference type="InterPro" id="IPR003691">
    <property type="entry name" value="FluC"/>
</dbReference>
<evidence type="ECO:0000256" key="5">
    <source>
        <dbReference type="ARBA" id="ARBA00022989"/>
    </source>
</evidence>
<comment type="catalytic activity">
    <reaction evidence="11">
        <text>fluoride(in) = fluoride(out)</text>
        <dbReference type="Rhea" id="RHEA:76159"/>
        <dbReference type="ChEBI" id="CHEBI:17051"/>
    </reaction>
    <physiologicalReaction direction="left-to-right" evidence="11">
        <dbReference type="Rhea" id="RHEA:76160"/>
    </physiologicalReaction>
</comment>
<evidence type="ECO:0000256" key="2">
    <source>
        <dbReference type="ARBA" id="ARBA00022475"/>
    </source>
</evidence>
<feature type="binding site" evidence="12">
    <location>
        <position position="75"/>
    </location>
    <ligand>
        <name>Na(+)</name>
        <dbReference type="ChEBI" id="CHEBI:29101"/>
        <note>structural</note>
    </ligand>
</feature>
<comment type="function">
    <text evidence="12">Fluoride-specific ion channel. Important for reducing fluoride concentration in the cell, thus reducing its toxicity.</text>
</comment>
<protein>
    <recommendedName>
        <fullName evidence="12">Fluoride-specific ion channel FluC</fullName>
    </recommendedName>
</protein>
<evidence type="ECO:0000256" key="11">
    <source>
        <dbReference type="ARBA" id="ARBA00035585"/>
    </source>
</evidence>
<evidence type="ECO:0000313" key="13">
    <source>
        <dbReference type="EMBL" id="ASG20947.1"/>
    </source>
</evidence>
<feature type="transmembrane region" description="Helical" evidence="12">
    <location>
        <begin position="100"/>
        <end position="121"/>
    </location>
</feature>
<reference evidence="13 14" key="1">
    <citation type="submission" date="2017-06" db="EMBL/GenBank/DDBJ databases">
        <title>Complete genome sequence of Nitrospirillum amazonense strain CBAmC, an endophytic nitrogen-fixing and plant growth-promoting bacterium, isolated from sugarcane.</title>
        <authorList>
            <person name="Schwab S."/>
            <person name="dos Santos Teixeira K.R."/>
            <person name="Simoes Araujo J.L."/>
            <person name="Soares Vidal M."/>
            <person name="Borges de Freitas H.R."/>
            <person name="Rivello Crivelaro A.L."/>
            <person name="Bueno de Camargo Nunes A."/>
            <person name="dos Santos C.M."/>
            <person name="Palmeira da Silva Rosa D."/>
            <person name="da Silva Padilha D."/>
            <person name="da Silva E."/>
            <person name="Araujo Terra L."/>
            <person name="Soares Mendes V."/>
            <person name="Farinelli L."/>
            <person name="Magalhaes Cruz L."/>
            <person name="Baldani J.I."/>
        </authorList>
    </citation>
    <scope>NUCLEOTIDE SEQUENCE [LARGE SCALE GENOMIC DNA]</scope>
    <source>
        <strain evidence="13 14">CBAmC</strain>
    </source>
</reference>
<dbReference type="EMBL" id="CP022110">
    <property type="protein sequence ID" value="ASG20947.1"/>
    <property type="molecule type" value="Genomic_DNA"/>
</dbReference>
<dbReference type="PANTHER" id="PTHR28259:SF1">
    <property type="entry name" value="FLUORIDE EXPORT PROTEIN 1-RELATED"/>
    <property type="match status" value="1"/>
</dbReference>
<keyword evidence="2 12" id="KW-1003">Cell membrane</keyword>
<evidence type="ECO:0000313" key="14">
    <source>
        <dbReference type="Proteomes" id="UP000197153"/>
    </source>
</evidence>
<dbReference type="PANTHER" id="PTHR28259">
    <property type="entry name" value="FLUORIDE EXPORT PROTEIN 1-RELATED"/>
    <property type="match status" value="1"/>
</dbReference>
<evidence type="ECO:0000256" key="3">
    <source>
        <dbReference type="ARBA" id="ARBA00022519"/>
    </source>
</evidence>
<comment type="activity regulation">
    <text evidence="12">Na(+) is not transported, but it plays an essential structural role and its presence is essential for fluoride channel function.</text>
</comment>
<dbReference type="HAMAP" id="MF_00454">
    <property type="entry name" value="FluC"/>
    <property type="match status" value="1"/>
</dbReference>